<evidence type="ECO:0000256" key="2">
    <source>
        <dbReference type="ARBA" id="ARBA00012185"/>
    </source>
</evidence>
<dbReference type="SUPFAM" id="SSF53335">
    <property type="entry name" value="S-adenosyl-L-methionine-dependent methyltransferases"/>
    <property type="match status" value="1"/>
</dbReference>
<name>A0A6J6S3U0_9ZZZZ</name>
<dbReference type="EC" id="2.1.1.113" evidence="2"/>
<evidence type="ECO:0000256" key="5">
    <source>
        <dbReference type="ARBA" id="ARBA00022691"/>
    </source>
</evidence>
<feature type="domain" description="DNA methylase N-4/N-6" evidence="10">
    <location>
        <begin position="76"/>
        <end position="306"/>
    </location>
</feature>
<dbReference type="GO" id="GO:0005737">
    <property type="term" value="C:cytoplasm"/>
    <property type="evidence" value="ECO:0007669"/>
    <property type="project" value="TreeGrafter"/>
</dbReference>
<dbReference type="Gene3D" id="3.40.50.150">
    <property type="entry name" value="Vaccinia Virus protein VP39"/>
    <property type="match status" value="1"/>
</dbReference>
<evidence type="ECO:0000313" key="12">
    <source>
        <dbReference type="EMBL" id="CAB4888296.1"/>
    </source>
</evidence>
<proteinExistence type="inferred from homology"/>
<comment type="catalytic activity">
    <reaction evidence="8">
        <text>a 2'-deoxycytidine in DNA + S-adenosyl-L-methionine = an N(4)-methyl-2'-deoxycytidine in DNA + S-adenosyl-L-homocysteine + H(+)</text>
        <dbReference type="Rhea" id="RHEA:16857"/>
        <dbReference type="Rhea" id="RHEA-COMP:11369"/>
        <dbReference type="Rhea" id="RHEA-COMP:13674"/>
        <dbReference type="ChEBI" id="CHEBI:15378"/>
        <dbReference type="ChEBI" id="CHEBI:57856"/>
        <dbReference type="ChEBI" id="CHEBI:59789"/>
        <dbReference type="ChEBI" id="CHEBI:85452"/>
        <dbReference type="ChEBI" id="CHEBI:137933"/>
        <dbReference type="EC" id="2.1.1.113"/>
    </reaction>
</comment>
<keyword evidence="4" id="KW-0808">Transferase</keyword>
<feature type="region of interest" description="Disordered" evidence="9">
    <location>
        <begin position="1"/>
        <end position="26"/>
    </location>
</feature>
<dbReference type="PANTHER" id="PTHR13370:SF3">
    <property type="entry name" value="TRNA (GUANINE(10)-N2)-METHYLTRANSFERASE HOMOLOG"/>
    <property type="match status" value="1"/>
</dbReference>
<dbReference type="EMBL" id="CAFBMG010000001">
    <property type="protein sequence ID" value="CAB4888296.1"/>
    <property type="molecule type" value="Genomic_DNA"/>
</dbReference>
<dbReference type="GO" id="GO:0032259">
    <property type="term" value="P:methylation"/>
    <property type="evidence" value="ECO:0007669"/>
    <property type="project" value="UniProtKB-KW"/>
</dbReference>
<dbReference type="InterPro" id="IPR001091">
    <property type="entry name" value="RM_Methyltransferase"/>
</dbReference>
<evidence type="ECO:0000256" key="4">
    <source>
        <dbReference type="ARBA" id="ARBA00022679"/>
    </source>
</evidence>
<protein>
    <recommendedName>
        <fullName evidence="2">site-specific DNA-methyltransferase (cytosine-N(4)-specific)</fullName>
        <ecNumber evidence="2">2.1.1.113</ecNumber>
    </recommendedName>
</protein>
<reference evidence="11" key="1">
    <citation type="submission" date="2020-05" db="EMBL/GenBank/DDBJ databases">
        <authorList>
            <person name="Chiriac C."/>
            <person name="Salcher M."/>
            <person name="Ghai R."/>
            <person name="Kavagutti S V."/>
        </authorList>
    </citation>
    <scope>NUCLEOTIDE SEQUENCE</scope>
</reference>
<evidence type="ECO:0000256" key="8">
    <source>
        <dbReference type="ARBA" id="ARBA00049120"/>
    </source>
</evidence>
<keyword evidence="7" id="KW-0238">DNA-binding</keyword>
<dbReference type="GO" id="GO:0003677">
    <property type="term" value="F:DNA binding"/>
    <property type="evidence" value="ECO:0007669"/>
    <property type="project" value="UniProtKB-KW"/>
</dbReference>
<gene>
    <name evidence="11" type="ORF">UFOPK2766_00199</name>
    <name evidence="12" type="ORF">UFOPK3519_00016</name>
</gene>
<sequence>MARVDATEPKKRRSTSTSDFGVGKREGHDASDFYARFAAPQISADDQISDDQQVRSIDQVFLGSAANMSQVADGSVALVVTSPPYFAGKAYETELEADHVPATYLDYLQMLREVFAECVRTLEPGGRIAVNVANLGRRPYRSLSGDITSILQDDLRLLLRGEVVWVKQRGASGSCAWGSFQRATNPVLRDLTERVIIASKGRFDRPLAADERKARGLPYESTMYRDEFMDATLDMWEIPPESAQRVGHPAPFPVALPERLINLYSYKGDLILDPFMGSGTTAVAALQAERHFVGYDTDADYVLNAKERISQAEIDLQGRPTIPSTEAENEQWLQLCRREGLAAKEVARRMLVEAGFNKFGPIDEGVKVAGVEFNFSVLDALKQRLLIDFSGAFSSARQGLKRRETLFRSLGKASALSLLLEGQADEGAATQVLLMSTDAPGKKSASGRALSAALNPNRGTILEVALLDEPGLRTLRQLAEGLRPGSEGWVGSEWTPAHG</sequence>
<evidence type="ECO:0000256" key="1">
    <source>
        <dbReference type="ARBA" id="ARBA00010203"/>
    </source>
</evidence>
<evidence type="ECO:0000313" key="11">
    <source>
        <dbReference type="EMBL" id="CAB4729267.1"/>
    </source>
</evidence>
<keyword evidence="6" id="KW-0680">Restriction system</keyword>
<evidence type="ECO:0000256" key="9">
    <source>
        <dbReference type="SAM" id="MobiDB-lite"/>
    </source>
</evidence>
<dbReference type="GO" id="GO:0015667">
    <property type="term" value="F:site-specific DNA-methyltransferase (cytosine-N4-specific) activity"/>
    <property type="evidence" value="ECO:0007669"/>
    <property type="project" value="UniProtKB-EC"/>
</dbReference>
<organism evidence="11">
    <name type="scientific">freshwater metagenome</name>
    <dbReference type="NCBI Taxonomy" id="449393"/>
    <lineage>
        <taxon>unclassified sequences</taxon>
        <taxon>metagenomes</taxon>
        <taxon>ecological metagenomes</taxon>
    </lineage>
</organism>
<dbReference type="GO" id="GO:0009307">
    <property type="term" value="P:DNA restriction-modification system"/>
    <property type="evidence" value="ECO:0007669"/>
    <property type="project" value="UniProtKB-KW"/>
</dbReference>
<dbReference type="Pfam" id="PF01555">
    <property type="entry name" value="N6_N4_Mtase"/>
    <property type="match status" value="1"/>
</dbReference>
<dbReference type="PANTHER" id="PTHR13370">
    <property type="entry name" value="RNA METHYLASE-RELATED"/>
    <property type="match status" value="1"/>
</dbReference>
<accession>A0A6J6S3U0</accession>
<evidence type="ECO:0000256" key="6">
    <source>
        <dbReference type="ARBA" id="ARBA00022747"/>
    </source>
</evidence>
<dbReference type="AlphaFoldDB" id="A0A6J6S3U0"/>
<evidence type="ECO:0000259" key="10">
    <source>
        <dbReference type="Pfam" id="PF01555"/>
    </source>
</evidence>
<dbReference type="PROSITE" id="PS00093">
    <property type="entry name" value="N4_MTASE"/>
    <property type="match status" value="1"/>
</dbReference>
<evidence type="ECO:0000256" key="3">
    <source>
        <dbReference type="ARBA" id="ARBA00022603"/>
    </source>
</evidence>
<dbReference type="InterPro" id="IPR029063">
    <property type="entry name" value="SAM-dependent_MTases_sf"/>
</dbReference>
<keyword evidence="3" id="KW-0489">Methyltransferase</keyword>
<dbReference type="PRINTS" id="PR00508">
    <property type="entry name" value="S21N4MTFRASE"/>
</dbReference>
<dbReference type="InterPro" id="IPR017985">
    <property type="entry name" value="MeTrfase_CN4_CS"/>
</dbReference>
<comment type="similarity">
    <text evidence="1">Belongs to the N(4)/N(6)-methyltransferase family. N(4) subfamily.</text>
</comment>
<keyword evidence="5" id="KW-0949">S-adenosyl-L-methionine</keyword>
<dbReference type="GO" id="GO:0008170">
    <property type="term" value="F:N-methyltransferase activity"/>
    <property type="evidence" value="ECO:0007669"/>
    <property type="project" value="InterPro"/>
</dbReference>
<evidence type="ECO:0000256" key="7">
    <source>
        <dbReference type="ARBA" id="ARBA00023125"/>
    </source>
</evidence>
<dbReference type="EMBL" id="CAEZYU010000005">
    <property type="protein sequence ID" value="CAB4729267.1"/>
    <property type="molecule type" value="Genomic_DNA"/>
</dbReference>
<dbReference type="InterPro" id="IPR002941">
    <property type="entry name" value="DNA_methylase_N4/N6"/>
</dbReference>